<keyword evidence="1" id="KW-0732">Signal</keyword>
<sequence length="157" mass="17445">MIIQGRHFPLLLVMMATLLLLGIPSTTAGNAPGAPKVSQVKSIEEAKKGCEDPAKKDISLFLYHNAEGGDAYYSCKEQQEKSIRFSRDANCDPNKDGAYRHPAPFTKVVDGKKYPGIYYACNGSGVTRMLYCRTPKRRNPYQIKGCSNFYTVEELAI</sequence>
<proteinExistence type="predicted"/>
<keyword evidence="3" id="KW-1185">Reference proteome</keyword>
<dbReference type="GeneID" id="83217069"/>
<dbReference type="RefSeq" id="XP_058339527.1">
    <property type="nucleotide sequence ID" value="XM_058489651.1"/>
</dbReference>
<name>A0AAD7UWY4_9FUNG</name>
<comment type="caution">
    <text evidence="2">The sequence shown here is derived from an EMBL/GenBank/DDBJ whole genome shotgun (WGS) entry which is preliminary data.</text>
</comment>
<organism evidence="2 3">
    <name type="scientific">Lichtheimia ornata</name>
    <dbReference type="NCBI Taxonomy" id="688661"/>
    <lineage>
        <taxon>Eukaryota</taxon>
        <taxon>Fungi</taxon>
        <taxon>Fungi incertae sedis</taxon>
        <taxon>Mucoromycota</taxon>
        <taxon>Mucoromycotina</taxon>
        <taxon>Mucoromycetes</taxon>
        <taxon>Mucorales</taxon>
        <taxon>Lichtheimiaceae</taxon>
        <taxon>Lichtheimia</taxon>
    </lineage>
</organism>
<dbReference type="EMBL" id="JARTCD010000058">
    <property type="protein sequence ID" value="KAJ8654613.1"/>
    <property type="molecule type" value="Genomic_DNA"/>
</dbReference>
<feature type="chain" id="PRO_5041927080" evidence="1">
    <location>
        <begin position="29"/>
        <end position="157"/>
    </location>
</feature>
<evidence type="ECO:0000313" key="2">
    <source>
        <dbReference type="EMBL" id="KAJ8654613.1"/>
    </source>
</evidence>
<accession>A0AAD7UWY4</accession>
<gene>
    <name evidence="2" type="ORF">O0I10_009664</name>
</gene>
<dbReference type="AlphaFoldDB" id="A0AAD7UWY4"/>
<reference evidence="2 3" key="1">
    <citation type="submission" date="2023-03" db="EMBL/GenBank/DDBJ databases">
        <title>Genome sequence of Lichtheimia ornata CBS 291.66.</title>
        <authorList>
            <person name="Mohabir J.T."/>
            <person name="Shea T.P."/>
            <person name="Kurbessoian T."/>
            <person name="Berby B."/>
            <person name="Fontaine J."/>
            <person name="Livny J."/>
            <person name="Gnirke A."/>
            <person name="Stajich J.E."/>
            <person name="Cuomo C.A."/>
        </authorList>
    </citation>
    <scope>NUCLEOTIDE SEQUENCE [LARGE SCALE GENOMIC DNA]</scope>
    <source>
        <strain evidence="2">CBS 291.66</strain>
    </source>
</reference>
<dbReference type="Proteomes" id="UP001234581">
    <property type="component" value="Unassembled WGS sequence"/>
</dbReference>
<evidence type="ECO:0000313" key="3">
    <source>
        <dbReference type="Proteomes" id="UP001234581"/>
    </source>
</evidence>
<evidence type="ECO:0000256" key="1">
    <source>
        <dbReference type="SAM" id="SignalP"/>
    </source>
</evidence>
<protein>
    <submittedName>
        <fullName evidence="2">Uncharacterized protein</fullName>
    </submittedName>
</protein>
<feature type="signal peptide" evidence="1">
    <location>
        <begin position="1"/>
        <end position="28"/>
    </location>
</feature>